<name>A0A512AY86_9BACT</name>
<evidence type="ECO:0000256" key="7">
    <source>
        <dbReference type="ARBA" id="ARBA00023141"/>
    </source>
</evidence>
<dbReference type="Pfam" id="PF00697">
    <property type="entry name" value="PRAI"/>
    <property type="match status" value="1"/>
</dbReference>
<dbReference type="RefSeq" id="WP_170252585.1">
    <property type="nucleotide sequence ID" value="NZ_BJYS01000016.1"/>
</dbReference>
<evidence type="ECO:0000256" key="4">
    <source>
        <dbReference type="ARBA" id="ARBA00022272"/>
    </source>
</evidence>
<dbReference type="InterPro" id="IPR013785">
    <property type="entry name" value="Aldolase_TIM"/>
</dbReference>
<protein>
    <recommendedName>
        <fullName evidence="4 9">N-(5'-phosphoribosyl)anthranilate isomerase</fullName>
        <shortName evidence="9">PRAI</shortName>
        <ecNumber evidence="3 9">5.3.1.24</ecNumber>
    </recommendedName>
</protein>
<accession>A0A512AY86</accession>
<dbReference type="PANTHER" id="PTHR42894">
    <property type="entry name" value="N-(5'-PHOSPHORIBOSYL)ANTHRANILATE ISOMERASE"/>
    <property type="match status" value="1"/>
</dbReference>
<evidence type="ECO:0000313" key="11">
    <source>
        <dbReference type="EMBL" id="GEO04676.1"/>
    </source>
</evidence>
<evidence type="ECO:0000256" key="8">
    <source>
        <dbReference type="ARBA" id="ARBA00023235"/>
    </source>
</evidence>
<dbReference type="HAMAP" id="MF_00135">
    <property type="entry name" value="PRAI"/>
    <property type="match status" value="1"/>
</dbReference>
<proteinExistence type="inferred from homology"/>
<evidence type="ECO:0000256" key="1">
    <source>
        <dbReference type="ARBA" id="ARBA00001164"/>
    </source>
</evidence>
<comment type="pathway">
    <text evidence="2 9">Amino-acid biosynthesis; L-tryptophan biosynthesis; L-tryptophan from chorismate: step 3/5.</text>
</comment>
<dbReference type="CDD" id="cd00405">
    <property type="entry name" value="PRAI"/>
    <property type="match status" value="1"/>
</dbReference>
<evidence type="ECO:0000256" key="6">
    <source>
        <dbReference type="ARBA" id="ARBA00022822"/>
    </source>
</evidence>
<keyword evidence="8 9" id="KW-0413">Isomerase</keyword>
<gene>
    <name evidence="9 11" type="primary">trpF</name>
    <name evidence="11" type="ORF">AAE02nite_23400</name>
</gene>
<evidence type="ECO:0000256" key="9">
    <source>
        <dbReference type="HAMAP-Rule" id="MF_00135"/>
    </source>
</evidence>
<keyword evidence="12" id="KW-1185">Reference proteome</keyword>
<dbReference type="EMBL" id="BJYS01000016">
    <property type="protein sequence ID" value="GEO04676.1"/>
    <property type="molecule type" value="Genomic_DNA"/>
</dbReference>
<dbReference type="Proteomes" id="UP000321532">
    <property type="component" value="Unassembled WGS sequence"/>
</dbReference>
<reference evidence="11 12" key="1">
    <citation type="submission" date="2019-07" db="EMBL/GenBank/DDBJ databases">
        <title>Whole genome shotgun sequence of Adhaeribacter aerolatus NBRC 106133.</title>
        <authorList>
            <person name="Hosoyama A."/>
            <person name="Uohara A."/>
            <person name="Ohji S."/>
            <person name="Ichikawa N."/>
        </authorList>
    </citation>
    <scope>NUCLEOTIDE SEQUENCE [LARGE SCALE GENOMIC DNA]</scope>
    <source>
        <strain evidence="11 12">NBRC 106133</strain>
    </source>
</reference>
<keyword evidence="5 9" id="KW-0028">Amino-acid biosynthesis</keyword>
<dbReference type="SUPFAM" id="SSF51366">
    <property type="entry name" value="Ribulose-phoshate binding barrel"/>
    <property type="match status" value="1"/>
</dbReference>
<comment type="catalytic activity">
    <reaction evidence="1 9">
        <text>N-(5-phospho-beta-D-ribosyl)anthranilate = 1-(2-carboxyphenylamino)-1-deoxy-D-ribulose 5-phosphate</text>
        <dbReference type="Rhea" id="RHEA:21540"/>
        <dbReference type="ChEBI" id="CHEBI:18277"/>
        <dbReference type="ChEBI" id="CHEBI:58613"/>
        <dbReference type="EC" id="5.3.1.24"/>
    </reaction>
</comment>
<comment type="caution">
    <text evidence="11">The sequence shown here is derived from an EMBL/GenBank/DDBJ whole genome shotgun (WGS) entry which is preliminary data.</text>
</comment>
<dbReference type="UniPathway" id="UPA00035">
    <property type="reaction ID" value="UER00042"/>
</dbReference>
<evidence type="ECO:0000313" key="12">
    <source>
        <dbReference type="Proteomes" id="UP000321532"/>
    </source>
</evidence>
<organism evidence="11 12">
    <name type="scientific">Adhaeribacter aerolatus</name>
    <dbReference type="NCBI Taxonomy" id="670289"/>
    <lineage>
        <taxon>Bacteria</taxon>
        <taxon>Pseudomonadati</taxon>
        <taxon>Bacteroidota</taxon>
        <taxon>Cytophagia</taxon>
        <taxon>Cytophagales</taxon>
        <taxon>Hymenobacteraceae</taxon>
        <taxon>Adhaeribacter</taxon>
    </lineage>
</organism>
<dbReference type="InterPro" id="IPR011060">
    <property type="entry name" value="RibuloseP-bd_barrel"/>
</dbReference>
<dbReference type="GO" id="GO:0004640">
    <property type="term" value="F:phosphoribosylanthranilate isomerase activity"/>
    <property type="evidence" value="ECO:0007669"/>
    <property type="project" value="UniProtKB-UniRule"/>
</dbReference>
<evidence type="ECO:0000259" key="10">
    <source>
        <dbReference type="Pfam" id="PF00697"/>
    </source>
</evidence>
<evidence type="ECO:0000256" key="2">
    <source>
        <dbReference type="ARBA" id="ARBA00004664"/>
    </source>
</evidence>
<evidence type="ECO:0000256" key="5">
    <source>
        <dbReference type="ARBA" id="ARBA00022605"/>
    </source>
</evidence>
<keyword evidence="7 9" id="KW-0057">Aromatic amino acid biosynthesis</keyword>
<feature type="domain" description="N-(5'phosphoribosyl) anthranilate isomerase (PRAI)" evidence="10">
    <location>
        <begin position="20"/>
        <end position="218"/>
    </location>
</feature>
<dbReference type="InterPro" id="IPR001240">
    <property type="entry name" value="PRAI_dom"/>
</dbReference>
<comment type="similarity">
    <text evidence="9">Belongs to the TrpF family.</text>
</comment>
<keyword evidence="6 9" id="KW-0822">Tryptophan biosynthesis</keyword>
<dbReference type="InterPro" id="IPR044643">
    <property type="entry name" value="TrpF_fam"/>
</dbReference>
<dbReference type="Gene3D" id="3.20.20.70">
    <property type="entry name" value="Aldolase class I"/>
    <property type="match status" value="1"/>
</dbReference>
<dbReference type="GO" id="GO:0000162">
    <property type="term" value="P:L-tryptophan biosynthetic process"/>
    <property type="evidence" value="ECO:0007669"/>
    <property type="project" value="UniProtKB-UniRule"/>
</dbReference>
<dbReference type="PANTHER" id="PTHR42894:SF1">
    <property type="entry name" value="N-(5'-PHOSPHORIBOSYL)ANTHRANILATE ISOMERASE"/>
    <property type="match status" value="1"/>
</dbReference>
<evidence type="ECO:0000256" key="3">
    <source>
        <dbReference type="ARBA" id="ARBA00012572"/>
    </source>
</evidence>
<dbReference type="AlphaFoldDB" id="A0A512AY86"/>
<sequence>MGAAANSENIKLRQNALLLKVCGMRQPENIQEILALKPDYLGFIFYPKSTRFVGDEIPADSLKNMPATTCKVGVFVNETYETIRQTAEKYKLEAVQLHGEELPELCQQLKETGLLVLKAFSVDDAFAFETLEAYEGTCDYYLFDTKGNDYGGNGVRFNWDILKNYQGETPFFLSGGIDLAHVDQIKRLELPLLKGIDINSRFELSPALKDSAKVQAFFGKIRQA</sequence>
<dbReference type="EC" id="5.3.1.24" evidence="3 9"/>